<dbReference type="InterPro" id="IPR008921">
    <property type="entry name" value="DNA_pol3_clamp-load_cplx_C"/>
</dbReference>
<gene>
    <name evidence="7" type="primary">rfcS</name>
    <name evidence="9" type="ORF">MJ1_0534</name>
</gene>
<dbReference type="SUPFAM" id="SSF48019">
    <property type="entry name" value="post-AAA+ oligomerization domain-like"/>
    <property type="match status" value="1"/>
</dbReference>
<sequence length="319" mass="36283">MSYEIWTEKYRPKKLDDIKGQEDIIKHLKAFVSNKNMPHLLFSGPAGVGKTTAALAIANELYGDHWEQNVLILNASDDRGIDIIREKVKEFARTKSIGDVPFKIIFLDEADAMTRDAQQALRRIMEEYAGNTRFILSCNYSSKIIEPIQSRTVVFRFKELSKESVFDILKSIADKEQLNISEDSLEAIYYISEGDMRKSINILQAAALYSKDITPDLIYDVSSVAKPKEIQEILNLAYNGEFNNARGKLLDLMLKYGLAGEDIIKFISKEVNSMKISEKEKLEIIYYIGEVEYRLLEGSDPLVQLDSLLAYLGLKGIKE</sequence>
<dbReference type="Pfam" id="PF00004">
    <property type="entry name" value="AAA"/>
    <property type="match status" value="1"/>
</dbReference>
<dbReference type="KEGG" id="naer:MJ1_0534"/>
<dbReference type="Gene3D" id="1.10.8.60">
    <property type="match status" value="1"/>
</dbReference>
<dbReference type="CDD" id="cd18140">
    <property type="entry name" value="HLD_clamp_RFC"/>
    <property type="match status" value="1"/>
</dbReference>
<dbReference type="InterPro" id="IPR050238">
    <property type="entry name" value="DNA_Rep/Repair_Clamp_Loader"/>
</dbReference>
<dbReference type="PANTHER" id="PTHR11669">
    <property type="entry name" value="REPLICATION FACTOR C / DNA POLYMERASE III GAMMA-TAU SUBUNIT"/>
    <property type="match status" value="1"/>
</dbReference>
<keyword evidence="10" id="KW-1185">Reference proteome</keyword>
<dbReference type="Gene3D" id="3.40.50.300">
    <property type="entry name" value="P-loop containing nucleotide triphosphate hydrolases"/>
    <property type="match status" value="1"/>
</dbReference>
<dbReference type="GO" id="GO:0016887">
    <property type="term" value="F:ATP hydrolysis activity"/>
    <property type="evidence" value="ECO:0007669"/>
    <property type="project" value="InterPro"/>
</dbReference>
<feature type="domain" description="AAA+ ATPase" evidence="8">
    <location>
        <begin position="36"/>
        <end position="160"/>
    </location>
</feature>
<name>A0A915WSZ3_9ARCH</name>
<keyword evidence="5 7" id="KW-0067">ATP-binding</keyword>
<dbReference type="Proteomes" id="UP001055553">
    <property type="component" value="Chromosome"/>
</dbReference>
<accession>A0A915WSZ3</accession>
<comment type="subunit">
    <text evidence="7">Heteromultimer composed of small subunits (RfcS) and large subunits (RfcL).</text>
</comment>
<dbReference type="HAMAP" id="MF_01509">
    <property type="entry name" value="RfcS"/>
    <property type="match status" value="1"/>
</dbReference>
<dbReference type="Pfam" id="PF08542">
    <property type="entry name" value="Rep_fac_C"/>
    <property type="match status" value="1"/>
</dbReference>
<dbReference type="GO" id="GO:0006261">
    <property type="term" value="P:DNA-templated DNA replication"/>
    <property type="evidence" value="ECO:0007669"/>
    <property type="project" value="TreeGrafter"/>
</dbReference>
<protein>
    <recommendedName>
        <fullName evidence="2 7">Replication factor C small subunit</fullName>
        <shortName evidence="7">RFC small subunit</shortName>
    </recommendedName>
    <alternativeName>
        <fullName evidence="6 7">Clamp loader small subunit</fullName>
    </alternativeName>
</protein>
<dbReference type="GO" id="GO:0003677">
    <property type="term" value="F:DNA binding"/>
    <property type="evidence" value="ECO:0007669"/>
    <property type="project" value="InterPro"/>
</dbReference>
<dbReference type="SMART" id="SM00382">
    <property type="entry name" value="AAA"/>
    <property type="match status" value="1"/>
</dbReference>
<dbReference type="Pfam" id="PF21960">
    <property type="entry name" value="RCF1-5-like_lid"/>
    <property type="match status" value="1"/>
</dbReference>
<organism evidence="9 10">
    <name type="scientific">Nanobdella aerobiophila</name>
    <dbReference type="NCBI Taxonomy" id="2586965"/>
    <lineage>
        <taxon>Archaea</taxon>
        <taxon>Nanobdellota</taxon>
        <taxon>Nanobdellia</taxon>
        <taxon>Nanobdellales</taxon>
        <taxon>Nanobdellaceae</taxon>
        <taxon>Nanobdella</taxon>
    </lineage>
</organism>
<dbReference type="GO" id="GO:0005663">
    <property type="term" value="C:DNA replication factor C complex"/>
    <property type="evidence" value="ECO:0007669"/>
    <property type="project" value="InterPro"/>
</dbReference>
<dbReference type="SUPFAM" id="SSF52540">
    <property type="entry name" value="P-loop containing nucleoside triphosphate hydrolases"/>
    <property type="match status" value="1"/>
</dbReference>
<dbReference type="InterPro" id="IPR013748">
    <property type="entry name" value="Rep_factorC_C"/>
</dbReference>
<dbReference type="InterPro" id="IPR003959">
    <property type="entry name" value="ATPase_AAA_core"/>
</dbReference>
<dbReference type="EMBL" id="AP019769">
    <property type="protein sequence ID" value="BBL45687.1"/>
    <property type="molecule type" value="Genomic_DNA"/>
</dbReference>
<comment type="similarity">
    <text evidence="1 7">Belongs to the activator 1 small subunits family. RfcS subfamily.</text>
</comment>
<reference evidence="10" key="1">
    <citation type="journal article" date="2022" name="Int. J. Syst. Evol. Microbiol.">
        <title>Nanobdella aerobiophila gen. nov., sp. nov., a thermoacidophilic, obligate ectosymbiotic archaeon, and proposal of Nanobdellaceae fam. nov., Nanobdellales ord. nov. and Nanobdellia class. nov.</title>
        <authorList>
            <person name="Kato S."/>
            <person name="Ogasawara A."/>
            <person name="Itoh T."/>
            <person name="Sakai H.D."/>
            <person name="Shimizu M."/>
            <person name="Yuki M."/>
            <person name="Kaneko M."/>
            <person name="Takashina T."/>
            <person name="Ohkuma M."/>
        </authorList>
    </citation>
    <scope>NUCLEOTIDE SEQUENCE [LARGE SCALE GENOMIC DNA]</scope>
    <source>
        <strain evidence="10">MJ1</strain>
    </source>
</reference>
<evidence type="ECO:0000256" key="5">
    <source>
        <dbReference type="ARBA" id="ARBA00022840"/>
    </source>
</evidence>
<evidence type="ECO:0000256" key="3">
    <source>
        <dbReference type="ARBA" id="ARBA00022705"/>
    </source>
</evidence>
<dbReference type="InterPro" id="IPR047854">
    <property type="entry name" value="RFC_lid"/>
</dbReference>
<dbReference type="FunFam" id="1.20.272.10:FF:000029">
    <property type="entry name" value="Replication factor C small subunit"/>
    <property type="match status" value="1"/>
</dbReference>
<keyword evidence="3 7" id="KW-0235">DNA replication</keyword>
<comment type="function">
    <text evidence="7">Part of the RFC clamp loader complex which loads the PCNA sliding clamp onto DNA.</text>
</comment>
<keyword evidence="4 7" id="KW-0547">Nucleotide-binding</keyword>
<evidence type="ECO:0000256" key="4">
    <source>
        <dbReference type="ARBA" id="ARBA00022741"/>
    </source>
</evidence>
<dbReference type="InterPro" id="IPR027417">
    <property type="entry name" value="P-loop_NTPase"/>
</dbReference>
<dbReference type="CDD" id="cd00009">
    <property type="entry name" value="AAA"/>
    <property type="match status" value="1"/>
</dbReference>
<dbReference type="GO" id="GO:0003689">
    <property type="term" value="F:DNA clamp loader activity"/>
    <property type="evidence" value="ECO:0007669"/>
    <property type="project" value="UniProtKB-UniRule"/>
</dbReference>
<proteinExistence type="inferred from homology"/>
<evidence type="ECO:0000313" key="9">
    <source>
        <dbReference type="EMBL" id="BBL45687.1"/>
    </source>
</evidence>
<dbReference type="GO" id="GO:0005524">
    <property type="term" value="F:ATP binding"/>
    <property type="evidence" value="ECO:0007669"/>
    <property type="project" value="UniProtKB-UniRule"/>
</dbReference>
<evidence type="ECO:0000256" key="6">
    <source>
        <dbReference type="ARBA" id="ARBA00031749"/>
    </source>
</evidence>
<dbReference type="GO" id="GO:0006281">
    <property type="term" value="P:DNA repair"/>
    <property type="evidence" value="ECO:0007669"/>
    <property type="project" value="TreeGrafter"/>
</dbReference>
<dbReference type="NCBIfam" id="NF001679">
    <property type="entry name" value="PRK00440.1"/>
    <property type="match status" value="1"/>
</dbReference>
<dbReference type="Gene3D" id="1.20.272.10">
    <property type="match status" value="1"/>
</dbReference>
<dbReference type="InterPro" id="IPR023748">
    <property type="entry name" value="Rep_factor-C_ssu_arc"/>
</dbReference>
<evidence type="ECO:0000256" key="7">
    <source>
        <dbReference type="HAMAP-Rule" id="MF_01509"/>
    </source>
</evidence>
<dbReference type="PANTHER" id="PTHR11669:SF20">
    <property type="entry name" value="REPLICATION FACTOR C SUBUNIT 4"/>
    <property type="match status" value="1"/>
</dbReference>
<dbReference type="AlphaFoldDB" id="A0A915WSZ3"/>
<evidence type="ECO:0000256" key="1">
    <source>
        <dbReference type="ARBA" id="ARBA00009668"/>
    </source>
</evidence>
<dbReference type="RefSeq" id="WP_258393002.1">
    <property type="nucleotide sequence ID" value="NZ_AP019769.1"/>
</dbReference>
<evidence type="ECO:0000259" key="8">
    <source>
        <dbReference type="SMART" id="SM00382"/>
    </source>
</evidence>
<dbReference type="InterPro" id="IPR003593">
    <property type="entry name" value="AAA+_ATPase"/>
</dbReference>
<dbReference type="FunFam" id="3.40.50.300:FF:000129">
    <property type="entry name" value="Replication factor C subunit 5"/>
    <property type="match status" value="1"/>
</dbReference>
<evidence type="ECO:0000256" key="2">
    <source>
        <dbReference type="ARBA" id="ARBA00014164"/>
    </source>
</evidence>
<feature type="binding site" evidence="7">
    <location>
        <begin position="44"/>
        <end position="51"/>
    </location>
    <ligand>
        <name>ATP</name>
        <dbReference type="ChEBI" id="CHEBI:30616"/>
    </ligand>
</feature>
<evidence type="ECO:0000313" key="10">
    <source>
        <dbReference type="Proteomes" id="UP001055553"/>
    </source>
</evidence>
<dbReference type="GeneID" id="74568481"/>